<dbReference type="NCBIfam" id="TIGR01643">
    <property type="entry name" value="YD_repeat_2x"/>
    <property type="match status" value="1"/>
</dbReference>
<dbReference type="OrthoDB" id="5445630at2"/>
<feature type="chain" id="PRO_5020298976" description="DUF2235 domain-containing protein" evidence="2">
    <location>
        <begin position="32"/>
        <end position="1677"/>
    </location>
</feature>
<comment type="caution">
    <text evidence="5">The sequence shown here is derived from an EMBL/GenBank/DDBJ whole genome shotgun (WGS) entry which is preliminary data.</text>
</comment>
<feature type="domain" description="T6SS Phospholipase effector Tle1-like catalytic" evidence="3">
    <location>
        <begin position="1343"/>
        <end position="1450"/>
    </location>
</feature>
<sequence length="1677" mass="183878">MTTKRFHHNARQMASWLLSLACIGHGFHALAQSQVVSTSSSAATTPSSTCGPGNAGATGCGSSGPATTNVQQTNSGAGQPFNVLTGNKYQLEQDMPALPGVLGLELVRHYNSVQSTPNMPNGLVGLGWRLSYETRLHAKGRNIEIVQADGSRLGFAPGLLNPEVCSSALPEQGRVLIDKQGTRTRYTWVWANGRRLQFNQEGLLEQIAAPTGEFVTLQHDRRGLLVQVTDPQGRSLKLNYLDRKDNDGTRFSGVQSIDTPVGRFEYQYGTGAQVSTLMAVRLPTAYQADKPAHPLTSRGTTLSSVTRHYHHEDPRHPTLLTGISVQGNGSDGKPQQVRLTRFAYDERGLGQRNEHGGRVLEVKQLERAGLREDVEHPSGLTVLAHSQTAERPQGLTLKVYGSQVAGHYRIVRTEGAPCPSHWNCPAANRSYRYDDRGRLVEETERTTTGTPVRSERYTYDPLGRLLRVGQWAWRTPGQGAPVERHYTRYVYGPDVQATPTTWQPVLIAEPSVINGLERKTHLRYNDVGQVVEVRQEGYSPLTRAGQVAQSPEQATPLSRSIQISHAKVNGRSVLVAVDGPLPGADDTTRYVWDARGNQVISIQAPLGLKHSFTHDEAGRIRTEVPSDGVPVHHSHLPTGEPSSWQRGEARVTVTRDALARPVRIEMPDGEVQKLAYEPQSGAVASVRQDGAMHWVVPPSTLLPAAPQAQALEPQLAPPWQGQKAWVDDFGRLVALQTAVTGLEVRQFDANGRMVERKLADGTVWRWQRDALGRIVRHEASKAGEASLVTTLAYQGVHLVRITHPQESEHMQHDALGRVVLKTIERAATATQPAQRWSERFAYDVADRLTRHELPEGGALLYTWGPGRQLQRIDMEDGRLSAVLGTTLAQWLGLGRQTLIEPLPEGTPPTTKQAQAAAQPTAPGTLPASLQAQLQAERGYRWGNGVAVRWRLNAQGQLASLRYSAPTQQVAWWQPLWDSLPMATAQASKSAGEAASQPTAPTGTAPAGMDWAYTYDPWGRLISKGDTHYAYDTAGRLLVAQQNQGQDPAATDFYAYGTGAQGEQMLASRTQGQNHDWRTVAIARNASGLPLTITQGGRTRALRYNPDHRLIEVSQNGQLLARYGHNTHGQRISKLVGPQTPASQAQTFLWSQGQLSAEGHGQAIDRRYVYAHGVPVAVIDHPGGASAITPAEGPWSALLQWAQAVWRVAATPAPQLTYLHSNEIGTPVAATGARGQLLWQAEHSAFGELRALRTEHRPGHAPQGGVKGFALNLRLPGQYFDAETSWHDNVLRTYDPQRGQYLEPDPLGPTPNWGRGAGPWLTQPFAYANHNPITYADPTGLILFAFDGTNNSNPPPGVDDFSNVYKFYLAYDQEANGRKWYMNGIGRDDPDSKIFTNLEDQYNTNTARARVDYMVAQFEEYMKTNQFKGSEEVNIDMVGFSRGAAMARDFSNRIASKLNGGYYSYDTGSQCASRKVNLRFLGLWDTVAQFGANGAANGFWQLAVPAEVQHAFHAVAMNENRYLFPGEAIGRGVQRGFVGMHADIGGSYGTGDLSDVALNWIVDQAKGSGVAMKDWQEINHEEWGIVTNPVVHGKGFDLMNSDFCLRANNEVWATNCTLRKNSNPGGLTTKQIADQGFITYSDKLGKDADGSTPIDGTVNMEKYAKWLKDNYNLTVAYQ</sequence>
<gene>
    <name evidence="5" type="ORF">EYS42_07135</name>
</gene>
<name>A0A4Q9H1A3_9BURK</name>
<evidence type="ECO:0000313" key="5">
    <source>
        <dbReference type="EMBL" id="TBO32928.1"/>
    </source>
</evidence>
<feature type="compositionally biased region" description="Polar residues" evidence="1">
    <location>
        <begin position="64"/>
        <end position="79"/>
    </location>
</feature>
<dbReference type="EMBL" id="SIXI01000002">
    <property type="protein sequence ID" value="TBO32928.1"/>
    <property type="molecule type" value="Genomic_DNA"/>
</dbReference>
<dbReference type="PANTHER" id="PTHR32305">
    <property type="match status" value="1"/>
</dbReference>
<feature type="signal peptide" evidence="2">
    <location>
        <begin position="1"/>
        <end position="31"/>
    </location>
</feature>
<dbReference type="InterPro" id="IPR018712">
    <property type="entry name" value="Tle1-like_cat"/>
</dbReference>
<feature type="compositionally biased region" description="Low complexity" evidence="1">
    <location>
        <begin position="907"/>
        <end position="924"/>
    </location>
</feature>
<evidence type="ECO:0000259" key="3">
    <source>
        <dbReference type="Pfam" id="PF09994"/>
    </source>
</evidence>
<feature type="domain" description="DUF6531" evidence="4">
    <location>
        <begin position="78"/>
        <end position="155"/>
    </location>
</feature>
<dbReference type="InterPro" id="IPR022385">
    <property type="entry name" value="Rhs_assc_core"/>
</dbReference>
<keyword evidence="6" id="KW-1185">Reference proteome</keyword>
<dbReference type="PANTHER" id="PTHR32305:SF15">
    <property type="entry name" value="PROTEIN RHSA-RELATED"/>
    <property type="match status" value="1"/>
</dbReference>
<dbReference type="Gene3D" id="2.180.10.10">
    <property type="entry name" value="RHS repeat-associated core"/>
    <property type="match status" value="2"/>
</dbReference>
<dbReference type="InterPro" id="IPR006530">
    <property type="entry name" value="YD"/>
</dbReference>
<dbReference type="NCBIfam" id="TIGR03696">
    <property type="entry name" value="Rhs_assc_core"/>
    <property type="match status" value="1"/>
</dbReference>
<accession>A0A4Q9H1A3</accession>
<feature type="region of interest" description="Disordered" evidence="1">
    <location>
        <begin position="624"/>
        <end position="647"/>
    </location>
</feature>
<dbReference type="Pfam" id="PF09994">
    <property type="entry name" value="T6SS_Tle1-like_cat"/>
    <property type="match status" value="2"/>
</dbReference>
<dbReference type="InterPro" id="IPR050708">
    <property type="entry name" value="T6SS_VgrG/RHS"/>
</dbReference>
<dbReference type="RefSeq" id="WP_130967165.1">
    <property type="nucleotide sequence ID" value="NZ_SIXI01000002.1"/>
</dbReference>
<feature type="domain" description="T6SS Phospholipase effector Tle1-like catalytic" evidence="3">
    <location>
        <begin position="1464"/>
        <end position="1563"/>
    </location>
</feature>
<keyword evidence="2" id="KW-0732">Signal</keyword>
<organism evidence="5 6">
    <name type="scientific">Aquabacterium lacunae</name>
    <dbReference type="NCBI Taxonomy" id="2528630"/>
    <lineage>
        <taxon>Bacteria</taxon>
        <taxon>Pseudomonadati</taxon>
        <taxon>Pseudomonadota</taxon>
        <taxon>Betaproteobacteria</taxon>
        <taxon>Burkholderiales</taxon>
        <taxon>Aquabacterium</taxon>
    </lineage>
</organism>
<evidence type="ECO:0000313" key="6">
    <source>
        <dbReference type="Proteomes" id="UP000292120"/>
    </source>
</evidence>
<dbReference type="PROSITE" id="PS51257">
    <property type="entry name" value="PROKAR_LIPOPROTEIN"/>
    <property type="match status" value="1"/>
</dbReference>
<feature type="region of interest" description="Disordered" evidence="1">
    <location>
        <begin position="902"/>
        <end position="924"/>
    </location>
</feature>
<evidence type="ECO:0000256" key="2">
    <source>
        <dbReference type="SAM" id="SignalP"/>
    </source>
</evidence>
<proteinExistence type="predicted"/>
<dbReference type="InterPro" id="IPR045351">
    <property type="entry name" value="DUF6531"/>
</dbReference>
<protein>
    <recommendedName>
        <fullName evidence="7">DUF2235 domain-containing protein</fullName>
    </recommendedName>
</protein>
<dbReference type="Pfam" id="PF20148">
    <property type="entry name" value="DUF6531"/>
    <property type="match status" value="1"/>
</dbReference>
<dbReference type="Proteomes" id="UP000292120">
    <property type="component" value="Unassembled WGS sequence"/>
</dbReference>
<evidence type="ECO:0008006" key="7">
    <source>
        <dbReference type="Google" id="ProtNLM"/>
    </source>
</evidence>
<feature type="compositionally biased region" description="Gly residues" evidence="1">
    <location>
        <begin position="53"/>
        <end position="62"/>
    </location>
</feature>
<dbReference type="InterPro" id="IPR031325">
    <property type="entry name" value="RHS_repeat"/>
</dbReference>
<feature type="region of interest" description="Disordered" evidence="1">
    <location>
        <begin position="41"/>
        <end position="79"/>
    </location>
</feature>
<evidence type="ECO:0000256" key="1">
    <source>
        <dbReference type="SAM" id="MobiDB-lite"/>
    </source>
</evidence>
<dbReference type="Pfam" id="PF05593">
    <property type="entry name" value="RHS_repeat"/>
    <property type="match status" value="1"/>
</dbReference>
<reference evidence="5 6" key="1">
    <citation type="submission" date="2019-02" db="EMBL/GenBank/DDBJ databases">
        <title>Aquabacterium sp. strain KMB7.</title>
        <authorList>
            <person name="Chen W.-M."/>
        </authorList>
    </citation>
    <scope>NUCLEOTIDE SEQUENCE [LARGE SCALE GENOMIC DNA]</scope>
    <source>
        <strain evidence="5 6">KMB7</strain>
    </source>
</reference>
<evidence type="ECO:0000259" key="4">
    <source>
        <dbReference type="Pfam" id="PF20148"/>
    </source>
</evidence>